<dbReference type="InterPro" id="IPR003018">
    <property type="entry name" value="GAF"/>
</dbReference>
<reference evidence="8 9" key="1">
    <citation type="journal article" date="2008" name="Int. J. Syst. Evol. Microbiol.">
        <title>Amphritea japonica sp. nov. and Amphritea balenae sp. nov., isolated from the sediment adjacent to sperm whale carcasses off Kagoshima, Japan.</title>
        <authorList>
            <person name="Miyazaki M."/>
            <person name="Nogi Y."/>
            <person name="Fujiwara Y."/>
            <person name="Kawato M."/>
            <person name="Nagahama T."/>
            <person name="Kubokawa K."/>
            <person name="Horikoshi K."/>
        </authorList>
    </citation>
    <scope>NUCLEOTIDE SEQUENCE [LARGE SCALE GENOMIC DNA]</scope>
    <source>
        <strain evidence="8 9">ATCC BAA-1530</strain>
    </source>
</reference>
<dbReference type="GO" id="GO:0005524">
    <property type="term" value="F:ATP binding"/>
    <property type="evidence" value="ECO:0007669"/>
    <property type="project" value="UniProtKB-KW"/>
</dbReference>
<keyword evidence="9" id="KW-1185">Reference proteome</keyword>
<evidence type="ECO:0000256" key="6">
    <source>
        <dbReference type="SAM" id="Coils"/>
    </source>
</evidence>
<proteinExistence type="predicted"/>
<dbReference type="PANTHER" id="PTHR32071">
    <property type="entry name" value="TRANSCRIPTIONAL REGULATORY PROTEIN"/>
    <property type="match status" value="1"/>
</dbReference>
<dbReference type="Gene3D" id="1.10.8.60">
    <property type="match status" value="1"/>
</dbReference>
<feature type="domain" description="Sigma-54 factor interaction" evidence="7">
    <location>
        <begin position="229"/>
        <end position="458"/>
    </location>
</feature>
<keyword evidence="1" id="KW-0547">Nucleotide-binding</keyword>
<dbReference type="PROSITE" id="PS00676">
    <property type="entry name" value="SIGMA54_INTERACT_2"/>
    <property type="match status" value="1"/>
</dbReference>
<evidence type="ECO:0000256" key="1">
    <source>
        <dbReference type="ARBA" id="ARBA00022741"/>
    </source>
</evidence>
<dbReference type="EMBL" id="AP014545">
    <property type="protein sequence ID" value="BBB25268.1"/>
    <property type="molecule type" value="Genomic_DNA"/>
</dbReference>
<dbReference type="SUPFAM" id="SSF52540">
    <property type="entry name" value="P-loop containing nucleoside triphosphate hydrolases"/>
    <property type="match status" value="1"/>
</dbReference>
<evidence type="ECO:0000256" key="5">
    <source>
        <dbReference type="ARBA" id="ARBA00023163"/>
    </source>
</evidence>
<dbReference type="Pfam" id="PF25601">
    <property type="entry name" value="AAA_lid_14"/>
    <property type="match status" value="1"/>
</dbReference>
<dbReference type="Pfam" id="PF01590">
    <property type="entry name" value="GAF"/>
    <property type="match status" value="1"/>
</dbReference>
<keyword evidence="2" id="KW-0067">ATP-binding</keyword>
<dbReference type="SMART" id="SM00065">
    <property type="entry name" value="GAF"/>
    <property type="match status" value="1"/>
</dbReference>
<name>A0A7R6P9E1_9GAMM</name>
<dbReference type="RefSeq" id="WP_019622386.1">
    <property type="nucleotide sequence ID" value="NZ_AP014545.1"/>
</dbReference>
<dbReference type="AlphaFoldDB" id="A0A7R6P9E1"/>
<dbReference type="InterPro" id="IPR058031">
    <property type="entry name" value="AAA_lid_NorR"/>
</dbReference>
<dbReference type="InterPro" id="IPR025943">
    <property type="entry name" value="Sigma_54_int_dom_ATP-bd_2"/>
</dbReference>
<dbReference type="PROSITE" id="PS50045">
    <property type="entry name" value="SIGMA54_INTERACT_4"/>
    <property type="match status" value="1"/>
</dbReference>
<dbReference type="Gene3D" id="3.40.50.300">
    <property type="entry name" value="P-loop containing nucleotide triphosphate hydrolases"/>
    <property type="match status" value="1"/>
</dbReference>
<evidence type="ECO:0000256" key="3">
    <source>
        <dbReference type="ARBA" id="ARBA00023015"/>
    </source>
</evidence>
<dbReference type="SUPFAM" id="SSF55781">
    <property type="entry name" value="GAF domain-like"/>
    <property type="match status" value="1"/>
</dbReference>
<dbReference type="KEGG" id="ajp:AMJAP_0669"/>
<dbReference type="InterPro" id="IPR009057">
    <property type="entry name" value="Homeodomain-like_sf"/>
</dbReference>
<dbReference type="GO" id="GO:0043565">
    <property type="term" value="F:sequence-specific DNA binding"/>
    <property type="evidence" value="ECO:0007669"/>
    <property type="project" value="InterPro"/>
</dbReference>
<dbReference type="OrthoDB" id="9804019at2"/>
<dbReference type="PRINTS" id="PR01590">
    <property type="entry name" value="HTHFIS"/>
</dbReference>
<dbReference type="InterPro" id="IPR002078">
    <property type="entry name" value="Sigma_54_int"/>
</dbReference>
<dbReference type="InterPro" id="IPR002197">
    <property type="entry name" value="HTH_Fis"/>
</dbReference>
<protein>
    <submittedName>
        <fullName evidence="8">Fis family transcriptional regulator</fullName>
    </submittedName>
</protein>
<gene>
    <name evidence="8" type="ORF">AMJAP_0669</name>
</gene>
<dbReference type="Pfam" id="PF02954">
    <property type="entry name" value="HTH_8"/>
    <property type="match status" value="1"/>
</dbReference>
<feature type="coiled-coil region" evidence="6">
    <location>
        <begin position="188"/>
        <end position="219"/>
    </location>
</feature>
<accession>A0A7R6P9E1</accession>
<keyword evidence="5" id="KW-0804">Transcription</keyword>
<dbReference type="FunFam" id="3.40.50.300:FF:000006">
    <property type="entry name" value="DNA-binding transcriptional regulator NtrC"/>
    <property type="match status" value="1"/>
</dbReference>
<evidence type="ECO:0000313" key="9">
    <source>
        <dbReference type="Proteomes" id="UP000595663"/>
    </source>
</evidence>
<sequence>MIDYGIEESLLALEELVKINLSITREKNLNLLLDKILTAARKLTAAEAGCIYILDRTKRYLHPEVAQGEYLHNSVVPLQKIDLKPDRRPNMEEVAAYAALSGQIVNISDAYSYSGFNFDDIYHRDRLSGIRTRSLMVVPLTDYEGVSLGVMQLFNRRVSDAGDVEPFPDKLEGFVKAFAVQAVVVAENNRLLAENRNLIVQLDETNQVLQIENEELRSRMSGKLKVDEIIGQSAAMQQVFNLIEKIADSTATALIQGETGTGKELIAACIHRNGPHRDGPFIPQNCAALPEELLESELFGYRKGAFSGATQHKKGLIEAAEGGTLFLDEIGDMPLKLQAKLLRVLQEREVRPLGALESIPVNIRILAATHQDLPKLISEGGFREDLFYRLNVFPIELPALRERREDIPALAHYFIVQFSGQYNKAISGIKPQVLDLIQSLPLPGNIRELRNIIERAVLLAEQDGVIEPQHLPGYESTDIPVTPLEQELEGSASLKDIMGRLEARVIARHLQRHKGNQTRTADALGVSRRSLVEKLGRYNLRENSCELN</sequence>
<dbReference type="GO" id="GO:0006355">
    <property type="term" value="P:regulation of DNA-templated transcription"/>
    <property type="evidence" value="ECO:0007669"/>
    <property type="project" value="InterPro"/>
</dbReference>
<dbReference type="SUPFAM" id="SSF46689">
    <property type="entry name" value="Homeodomain-like"/>
    <property type="match status" value="1"/>
</dbReference>
<dbReference type="PANTHER" id="PTHR32071:SF57">
    <property type="entry name" value="C4-DICARBOXYLATE TRANSPORT TRANSCRIPTIONAL REGULATORY PROTEIN DCTD"/>
    <property type="match status" value="1"/>
</dbReference>
<dbReference type="InterPro" id="IPR003593">
    <property type="entry name" value="AAA+_ATPase"/>
</dbReference>
<dbReference type="Proteomes" id="UP000595663">
    <property type="component" value="Chromosome"/>
</dbReference>
<evidence type="ECO:0000256" key="2">
    <source>
        <dbReference type="ARBA" id="ARBA00022840"/>
    </source>
</evidence>
<dbReference type="InterPro" id="IPR029016">
    <property type="entry name" value="GAF-like_dom_sf"/>
</dbReference>
<keyword evidence="6" id="KW-0175">Coiled coil</keyword>
<dbReference type="Pfam" id="PF00158">
    <property type="entry name" value="Sigma54_activat"/>
    <property type="match status" value="1"/>
</dbReference>
<keyword evidence="3" id="KW-0805">Transcription regulation</keyword>
<evidence type="ECO:0000313" key="8">
    <source>
        <dbReference type="EMBL" id="BBB25268.1"/>
    </source>
</evidence>
<dbReference type="InterPro" id="IPR027417">
    <property type="entry name" value="P-loop_NTPase"/>
</dbReference>
<dbReference type="SMART" id="SM00382">
    <property type="entry name" value="AAA"/>
    <property type="match status" value="1"/>
</dbReference>
<dbReference type="CDD" id="cd00009">
    <property type="entry name" value="AAA"/>
    <property type="match status" value="1"/>
</dbReference>
<keyword evidence="4" id="KW-0238">DNA-binding</keyword>
<evidence type="ECO:0000259" key="7">
    <source>
        <dbReference type="PROSITE" id="PS50045"/>
    </source>
</evidence>
<organism evidence="8 9">
    <name type="scientific">Amphritea japonica ATCC BAA-1530</name>
    <dbReference type="NCBI Taxonomy" id="1278309"/>
    <lineage>
        <taxon>Bacteria</taxon>
        <taxon>Pseudomonadati</taxon>
        <taxon>Pseudomonadota</taxon>
        <taxon>Gammaproteobacteria</taxon>
        <taxon>Oceanospirillales</taxon>
        <taxon>Oceanospirillaceae</taxon>
        <taxon>Amphritea</taxon>
    </lineage>
</organism>
<dbReference type="Gene3D" id="3.30.450.40">
    <property type="match status" value="1"/>
</dbReference>
<evidence type="ECO:0000256" key="4">
    <source>
        <dbReference type="ARBA" id="ARBA00023125"/>
    </source>
</evidence>
<dbReference type="Gene3D" id="1.10.10.60">
    <property type="entry name" value="Homeodomain-like"/>
    <property type="match status" value="1"/>
</dbReference>